<reference evidence="1 2" key="1">
    <citation type="journal article" date="2016" name="Nat. Commun.">
        <title>Extremotolerant tardigrade genome and improved radiotolerance of human cultured cells by tardigrade-unique protein.</title>
        <authorList>
            <person name="Hashimoto T."/>
            <person name="Horikawa D.D."/>
            <person name="Saito Y."/>
            <person name="Kuwahara H."/>
            <person name="Kozuka-Hata H."/>
            <person name="Shin-I T."/>
            <person name="Minakuchi Y."/>
            <person name="Ohishi K."/>
            <person name="Motoyama A."/>
            <person name="Aizu T."/>
            <person name="Enomoto A."/>
            <person name="Kondo K."/>
            <person name="Tanaka S."/>
            <person name="Hara Y."/>
            <person name="Koshikawa S."/>
            <person name="Sagara H."/>
            <person name="Miura T."/>
            <person name="Yokobori S."/>
            <person name="Miyagawa K."/>
            <person name="Suzuki Y."/>
            <person name="Kubo T."/>
            <person name="Oyama M."/>
            <person name="Kohara Y."/>
            <person name="Fujiyama A."/>
            <person name="Arakawa K."/>
            <person name="Katayama T."/>
            <person name="Toyoda A."/>
            <person name="Kunieda T."/>
        </authorList>
    </citation>
    <scope>NUCLEOTIDE SEQUENCE [LARGE SCALE GENOMIC DNA]</scope>
    <source>
        <strain evidence="1 2">YOKOZUNA-1</strain>
    </source>
</reference>
<gene>
    <name evidence="1" type="primary">RvY_09559-1</name>
    <name evidence="1" type="synonym">RvY_09559.1</name>
    <name evidence="1" type="ORF">RvY_09559</name>
</gene>
<evidence type="ECO:0000313" key="1">
    <source>
        <dbReference type="EMBL" id="GAU98407.1"/>
    </source>
</evidence>
<dbReference type="OrthoDB" id="10649187at2759"/>
<comment type="caution">
    <text evidence="1">The sequence shown here is derived from an EMBL/GenBank/DDBJ whole genome shotgun (WGS) entry which is preliminary data.</text>
</comment>
<proteinExistence type="predicted"/>
<dbReference type="Proteomes" id="UP000186922">
    <property type="component" value="Unassembled WGS sequence"/>
</dbReference>
<dbReference type="EMBL" id="BDGG01000004">
    <property type="protein sequence ID" value="GAU98407.1"/>
    <property type="molecule type" value="Genomic_DNA"/>
</dbReference>
<dbReference type="AlphaFoldDB" id="A0A1D1VF83"/>
<keyword evidence="2" id="KW-1185">Reference proteome</keyword>
<dbReference type="Pfam" id="PF14958">
    <property type="entry name" value="PAAT-like"/>
    <property type="match status" value="1"/>
</dbReference>
<name>A0A1D1VF83_RAMVA</name>
<accession>A0A1D1VF83</accession>
<protein>
    <submittedName>
        <fullName evidence="1">Uncharacterized protein</fullName>
    </submittedName>
</protein>
<organism evidence="1 2">
    <name type="scientific">Ramazzottius varieornatus</name>
    <name type="common">Water bear</name>
    <name type="synonym">Tardigrade</name>
    <dbReference type="NCBI Taxonomy" id="947166"/>
    <lineage>
        <taxon>Eukaryota</taxon>
        <taxon>Metazoa</taxon>
        <taxon>Ecdysozoa</taxon>
        <taxon>Tardigrada</taxon>
        <taxon>Eutardigrada</taxon>
        <taxon>Parachela</taxon>
        <taxon>Hypsibioidea</taxon>
        <taxon>Ramazzottiidae</taxon>
        <taxon>Ramazzottius</taxon>
    </lineage>
</organism>
<dbReference type="InterPro" id="IPR028043">
    <property type="entry name" value="PAAT-like"/>
</dbReference>
<evidence type="ECO:0000313" key="2">
    <source>
        <dbReference type="Proteomes" id="UP000186922"/>
    </source>
</evidence>
<sequence>MMTDGEILSSKDVRVISSWSCATDPTKDLVDFAQIHPDEGLFQIAEDDYLDELVGPETGFLLEDRSVTAGSTMHCPLKISCTRDLVGLLGVIVITNCEVIEVYGSLNAGYIQTSRGILLEKVDETVFYSHTLNFTKGPLLEIELKMVNRSTEKRFVTFFALHVYLTRLASSPRKALNDPSMLALFSGLMSAPAKIGQGDGVAAIAQEKDKMDQVRTEMQLMEQRLTTHIDKQFENMKKEIAKQFDQLLLRMQHHDPKS</sequence>